<feature type="region of interest" description="Disordered" evidence="1">
    <location>
        <begin position="142"/>
        <end position="172"/>
    </location>
</feature>
<sequence>MPGTRQNSPARSITTRGEISWFAYNMPTIEFHNELFSRLQELYGQTSISAVDGGIKKSFGEMNEQPRLYIWIKKTKQGDVSEPNRTLAYCVRNAIHHPENHSMGQGFVEEHLEESISDILRSRDQASSRKVSTNDLIALQDMEPGDYGCSEKRATAAGYMPDPGSSSRRARK</sequence>
<evidence type="ECO:0000313" key="2">
    <source>
        <dbReference type="EMBL" id="KAB7652738.1"/>
    </source>
</evidence>
<gene>
    <name evidence="2" type="ORF">GBM95_11220</name>
</gene>
<evidence type="ECO:0000313" key="3">
    <source>
        <dbReference type="Proteomes" id="UP000430564"/>
    </source>
</evidence>
<dbReference type="RefSeq" id="WP_152159178.1">
    <property type="nucleotide sequence ID" value="NZ_WEHX01000141.1"/>
</dbReference>
<evidence type="ECO:0000256" key="1">
    <source>
        <dbReference type="SAM" id="MobiDB-lite"/>
    </source>
</evidence>
<dbReference type="OrthoDB" id="3322489at2"/>
<reference evidence="2 3" key="1">
    <citation type="submission" date="2019-10" db="EMBL/GenBank/DDBJ databases">
        <title>Genome diversity of Sutterella seckii.</title>
        <authorList>
            <person name="Chaplin A.V."/>
            <person name="Sokolova S.R."/>
            <person name="Mosin K.A."/>
            <person name="Ivanova E.L."/>
            <person name="Kochetkova T.O."/>
            <person name="Goltsov A.Y."/>
            <person name="Trofimov D.Y."/>
            <person name="Efimov B.A."/>
        </authorList>
    </citation>
    <scope>NUCLEOTIDE SEQUENCE [LARGE SCALE GENOMIC DNA]</scope>
    <source>
        <strain evidence="2 3">ASD393</strain>
    </source>
</reference>
<dbReference type="Proteomes" id="UP000430564">
    <property type="component" value="Unassembled WGS sequence"/>
</dbReference>
<dbReference type="AlphaFoldDB" id="A0A6I1EM86"/>
<accession>A0A6I1EM86</accession>
<proteinExistence type="predicted"/>
<organism evidence="2 3">
    <name type="scientific">Sutterella seckii</name>
    <dbReference type="NCBI Taxonomy" id="1944635"/>
    <lineage>
        <taxon>Bacteria</taxon>
        <taxon>Pseudomonadati</taxon>
        <taxon>Pseudomonadota</taxon>
        <taxon>Betaproteobacteria</taxon>
        <taxon>Burkholderiales</taxon>
        <taxon>Sutterellaceae</taxon>
        <taxon>Sutterella</taxon>
    </lineage>
</organism>
<comment type="caution">
    <text evidence="2">The sequence shown here is derived from an EMBL/GenBank/DDBJ whole genome shotgun (WGS) entry which is preliminary data.</text>
</comment>
<dbReference type="EMBL" id="WEHX01000141">
    <property type="protein sequence ID" value="KAB7652738.1"/>
    <property type="molecule type" value="Genomic_DNA"/>
</dbReference>
<protein>
    <submittedName>
        <fullName evidence="2">Uncharacterized protein</fullName>
    </submittedName>
</protein>
<name>A0A6I1EM86_9BURK</name>